<accession>A0A146K0A6</accession>
<dbReference type="EMBL" id="GDID01007251">
    <property type="protein sequence ID" value="JAP89355.1"/>
    <property type="molecule type" value="Transcribed_RNA"/>
</dbReference>
<dbReference type="AlphaFoldDB" id="A0A146K0A6"/>
<feature type="non-terminal residue" evidence="1">
    <location>
        <position position="1"/>
    </location>
</feature>
<evidence type="ECO:0000313" key="1">
    <source>
        <dbReference type="EMBL" id="JAP89355.1"/>
    </source>
</evidence>
<protein>
    <submittedName>
        <fullName evidence="1">Uncharacterized protein</fullName>
    </submittedName>
</protein>
<proteinExistence type="predicted"/>
<name>A0A146K0A6_9EUKA</name>
<sequence>KRVAIPKEYHAVVNAPKDRFKDPLYISTTDGLFTLKNNDPKQKTIIVKLGHKVNMDPFWHNDAVFYNNESDCYRIYKLDMKTFTSSPYLQLAVYNTGRGQLLGIVYDFLFYVAYEDHTCQLKQVNLKTNQQMSPTFPFSNKHCYSVHVHCNKMFCQLWGPQELLFMTCNKNGVCTAVQIASDDDNDYHLTLNSGNGILRTRDGKLIINISKATIGTQKDERERVKLFDEEMGYHYYPEHRDEMAKEYMDWQKELYPEEDKKSTKIEEQLAIREEQDSQIDQMIEKIKSLTIDKPKVQKLIEQLLNLESFTPLEKCSSFMKFEIVKALSLHPMLLGGKQSEYFQREVGFYLSKSRNATDEQKQEYCEVFYLQRCPTYSEEGQQAISDVVKQFEEEFEVFKKK</sequence>
<organism evidence="1">
    <name type="scientific">Trepomonas sp. PC1</name>
    <dbReference type="NCBI Taxonomy" id="1076344"/>
    <lineage>
        <taxon>Eukaryota</taxon>
        <taxon>Metamonada</taxon>
        <taxon>Diplomonadida</taxon>
        <taxon>Hexamitidae</taxon>
        <taxon>Hexamitinae</taxon>
        <taxon>Trepomonas</taxon>
    </lineage>
</organism>
<reference evidence="1" key="1">
    <citation type="submission" date="2015-07" db="EMBL/GenBank/DDBJ databases">
        <title>Adaptation to a free-living lifestyle via gene acquisitions in the diplomonad Trepomonas sp. PC1.</title>
        <authorList>
            <person name="Xu F."/>
            <person name="Jerlstrom-Hultqvist J."/>
            <person name="Kolisko M."/>
            <person name="Simpson A.G.B."/>
            <person name="Roger A.J."/>
            <person name="Svard S.G."/>
            <person name="Andersson J.O."/>
        </authorList>
    </citation>
    <scope>NUCLEOTIDE SEQUENCE</scope>
    <source>
        <strain evidence="1">PC1</strain>
    </source>
</reference>
<gene>
    <name evidence="1" type="ORF">TPC1_31150</name>
</gene>